<sequence length="312" mass="35091">MPSFILCIRATILLCSLFSSSTKAYKIHSSCQPEKTFVKDAADEAFTMADLALDELRSSPRDPQVNRLLGLLFAKKDQDPATMDVTRLVSTLEGIRRAATENEARPDPINRDAQYNVMIYCNMWVDGDSRMIANTARNICSPTDYDTMAITWNPARSTLNYRPSQMTICPWFFQWAHKQEYKEYSKVKEGINKARARRTWEAFSRAMFGRNKGFDSMRMLEQTILHELTHTLAGGVLLDVQVTGARKERDGYGWKTCLALAKNGGTNPDNGSPVTAFDNAHSVANFGLAVRLLRDQPPLYVLEDGGVTDQMP</sequence>
<feature type="chain" id="PRO_5040282243" description="Lysine-specific metallo-endopeptidase domain-containing protein" evidence="1">
    <location>
        <begin position="25"/>
        <end position="312"/>
    </location>
</feature>
<dbReference type="InterPro" id="IPR024079">
    <property type="entry name" value="MetalloPept_cat_dom_sf"/>
</dbReference>
<dbReference type="GO" id="GO:0008237">
    <property type="term" value="F:metallopeptidase activity"/>
    <property type="evidence" value="ECO:0007669"/>
    <property type="project" value="InterPro"/>
</dbReference>
<dbReference type="EMBL" id="BOLY01000008">
    <property type="protein sequence ID" value="GIZ48428.1"/>
    <property type="molecule type" value="Genomic_DNA"/>
</dbReference>
<evidence type="ECO:0000256" key="1">
    <source>
        <dbReference type="SAM" id="SignalP"/>
    </source>
</evidence>
<organism evidence="2 3">
    <name type="scientific">Cercospora kikuchii</name>
    <dbReference type="NCBI Taxonomy" id="84275"/>
    <lineage>
        <taxon>Eukaryota</taxon>
        <taxon>Fungi</taxon>
        <taxon>Dikarya</taxon>
        <taxon>Ascomycota</taxon>
        <taxon>Pezizomycotina</taxon>
        <taxon>Dothideomycetes</taxon>
        <taxon>Dothideomycetidae</taxon>
        <taxon>Mycosphaerellales</taxon>
        <taxon>Mycosphaerellaceae</taxon>
        <taxon>Cercospora</taxon>
    </lineage>
</organism>
<dbReference type="Gene3D" id="3.40.390.10">
    <property type="entry name" value="Collagenase (Catalytic Domain)"/>
    <property type="match status" value="1"/>
</dbReference>
<keyword evidence="1" id="KW-0732">Signal</keyword>
<evidence type="ECO:0000313" key="2">
    <source>
        <dbReference type="EMBL" id="GIZ48428.1"/>
    </source>
</evidence>
<comment type="caution">
    <text evidence="2">The sequence shown here is derived from an EMBL/GenBank/DDBJ whole genome shotgun (WGS) entry which is preliminary data.</text>
</comment>
<protein>
    <recommendedName>
        <fullName evidence="4">Lysine-specific metallo-endopeptidase domain-containing protein</fullName>
    </recommendedName>
</protein>
<dbReference type="RefSeq" id="XP_044662915.1">
    <property type="nucleotide sequence ID" value="XM_044806980.1"/>
</dbReference>
<keyword evidence="3" id="KW-1185">Reference proteome</keyword>
<name>A0A9P3CT31_9PEZI</name>
<evidence type="ECO:0008006" key="4">
    <source>
        <dbReference type="Google" id="ProtNLM"/>
    </source>
</evidence>
<dbReference type="GeneID" id="68297064"/>
<feature type="signal peptide" evidence="1">
    <location>
        <begin position="1"/>
        <end position="24"/>
    </location>
</feature>
<dbReference type="AlphaFoldDB" id="A0A9P3CT31"/>
<evidence type="ECO:0000313" key="3">
    <source>
        <dbReference type="Proteomes" id="UP000825890"/>
    </source>
</evidence>
<accession>A0A9P3CT31</accession>
<gene>
    <name evidence="2" type="ORF">CKM354_001148900</name>
</gene>
<dbReference type="Proteomes" id="UP000825890">
    <property type="component" value="Unassembled WGS sequence"/>
</dbReference>
<reference evidence="2 3" key="1">
    <citation type="submission" date="2021-01" db="EMBL/GenBank/DDBJ databases">
        <title>Cercospora kikuchii MAFF 305040 whole genome shotgun sequence.</title>
        <authorList>
            <person name="Kashiwa T."/>
            <person name="Suzuki T."/>
        </authorList>
    </citation>
    <scope>NUCLEOTIDE SEQUENCE [LARGE SCALE GENOMIC DNA]</scope>
    <source>
        <strain evidence="2 3">MAFF 305040</strain>
    </source>
</reference>
<proteinExistence type="predicted"/>
<dbReference type="OrthoDB" id="4507347at2759"/>